<dbReference type="GO" id="GO:0003677">
    <property type="term" value="F:DNA binding"/>
    <property type="evidence" value="ECO:0007669"/>
    <property type="project" value="UniProtKB-UniRule"/>
</dbReference>
<evidence type="ECO:0000256" key="1">
    <source>
        <dbReference type="ARBA" id="ARBA00022723"/>
    </source>
</evidence>
<reference evidence="7" key="1">
    <citation type="journal article" date="2023" name="G3 (Bethesda)">
        <title>Whole genome assemblies of Zophobas morio and Tenebrio molitor.</title>
        <authorList>
            <person name="Kaur S."/>
            <person name="Stinson S.A."/>
            <person name="diCenzo G.C."/>
        </authorList>
    </citation>
    <scope>NUCLEOTIDE SEQUENCE</scope>
    <source>
        <strain evidence="7">QUZm001</strain>
    </source>
</reference>
<evidence type="ECO:0000256" key="5">
    <source>
        <dbReference type="PROSITE-ProRule" id="PRU00309"/>
    </source>
</evidence>
<dbReference type="GO" id="GO:0008270">
    <property type="term" value="F:zinc ion binding"/>
    <property type="evidence" value="ECO:0007669"/>
    <property type="project" value="UniProtKB-KW"/>
</dbReference>
<evidence type="ECO:0000256" key="2">
    <source>
        <dbReference type="ARBA" id="ARBA00022771"/>
    </source>
</evidence>
<keyword evidence="2 5" id="KW-0863">Zinc-finger</keyword>
<dbReference type="EMBL" id="JALNTZ010000004">
    <property type="protein sequence ID" value="KAJ3656016.1"/>
    <property type="molecule type" value="Genomic_DNA"/>
</dbReference>
<proteinExistence type="predicted"/>
<evidence type="ECO:0000313" key="7">
    <source>
        <dbReference type="EMBL" id="KAJ3656016.1"/>
    </source>
</evidence>
<keyword evidence="3" id="KW-0862">Zinc</keyword>
<evidence type="ECO:0000259" key="6">
    <source>
        <dbReference type="PROSITE" id="PS50950"/>
    </source>
</evidence>
<evidence type="ECO:0000313" key="9">
    <source>
        <dbReference type="Proteomes" id="UP001168821"/>
    </source>
</evidence>
<comment type="caution">
    <text evidence="7">The sequence shown here is derived from an EMBL/GenBank/DDBJ whole genome shotgun (WGS) entry which is preliminary data.</text>
</comment>
<dbReference type="InterPro" id="IPR006612">
    <property type="entry name" value="THAP_Znf"/>
</dbReference>
<dbReference type="SMART" id="SM00692">
    <property type="entry name" value="DM3"/>
    <property type="match status" value="1"/>
</dbReference>
<evidence type="ECO:0000256" key="3">
    <source>
        <dbReference type="ARBA" id="ARBA00022833"/>
    </source>
</evidence>
<name>A0AA38MGZ8_9CUCU</name>
<keyword evidence="4 5" id="KW-0238">DNA-binding</keyword>
<dbReference type="SMART" id="SM00980">
    <property type="entry name" value="THAP"/>
    <property type="match status" value="1"/>
</dbReference>
<evidence type="ECO:0000256" key="4">
    <source>
        <dbReference type="ARBA" id="ARBA00023125"/>
    </source>
</evidence>
<dbReference type="Proteomes" id="UP001168821">
    <property type="component" value="Unassembled WGS sequence"/>
</dbReference>
<dbReference type="EMBL" id="JALNTZ010000004">
    <property type="protein sequence ID" value="KAJ3656054.1"/>
    <property type="molecule type" value="Genomic_DNA"/>
</dbReference>
<feature type="domain" description="THAP-type" evidence="6">
    <location>
        <begin position="6"/>
        <end position="89"/>
    </location>
</feature>
<dbReference type="AlphaFoldDB" id="A0AA38MGZ8"/>
<keyword evidence="1" id="KW-0479">Metal-binding</keyword>
<sequence length="127" mass="14981">MNRSGRPRLYCAVRDCKHNEKTCFRGFFIFPSEPARFKLWALNCARRDLINKGIEKRTHYRVCGCHFVDKMFCNVQKNRLQRDAAPTKLIELWSKTRENSYMFGTKIAESKSKKPCCAVFVFTETKE</sequence>
<dbReference type="SUPFAM" id="SSF57716">
    <property type="entry name" value="Glucocorticoid receptor-like (DNA-binding domain)"/>
    <property type="match status" value="1"/>
</dbReference>
<dbReference type="PROSITE" id="PS50950">
    <property type="entry name" value="ZF_THAP"/>
    <property type="match status" value="1"/>
</dbReference>
<evidence type="ECO:0000313" key="8">
    <source>
        <dbReference type="EMBL" id="KAJ3656054.1"/>
    </source>
</evidence>
<dbReference type="Pfam" id="PF05485">
    <property type="entry name" value="THAP"/>
    <property type="match status" value="1"/>
</dbReference>
<gene>
    <name evidence="7" type="ORF">Zmor_015121</name>
    <name evidence="8" type="ORF">Zmor_015157</name>
</gene>
<accession>A0AA38MGZ8</accession>
<protein>
    <recommendedName>
        <fullName evidence="6">THAP-type domain-containing protein</fullName>
    </recommendedName>
</protein>
<organism evidence="7 9">
    <name type="scientific">Zophobas morio</name>
    <dbReference type="NCBI Taxonomy" id="2755281"/>
    <lineage>
        <taxon>Eukaryota</taxon>
        <taxon>Metazoa</taxon>
        <taxon>Ecdysozoa</taxon>
        <taxon>Arthropoda</taxon>
        <taxon>Hexapoda</taxon>
        <taxon>Insecta</taxon>
        <taxon>Pterygota</taxon>
        <taxon>Neoptera</taxon>
        <taxon>Endopterygota</taxon>
        <taxon>Coleoptera</taxon>
        <taxon>Polyphaga</taxon>
        <taxon>Cucujiformia</taxon>
        <taxon>Tenebrionidae</taxon>
        <taxon>Zophobas</taxon>
    </lineage>
</organism>
<keyword evidence="9" id="KW-1185">Reference proteome</keyword>